<evidence type="ECO:0000256" key="3">
    <source>
        <dbReference type="ARBA" id="ARBA00023163"/>
    </source>
</evidence>
<organism evidence="5 6">
    <name type="scientific">Castilleja foliolosa</name>
    <dbReference type="NCBI Taxonomy" id="1961234"/>
    <lineage>
        <taxon>Eukaryota</taxon>
        <taxon>Viridiplantae</taxon>
        <taxon>Streptophyta</taxon>
        <taxon>Embryophyta</taxon>
        <taxon>Tracheophyta</taxon>
        <taxon>Spermatophyta</taxon>
        <taxon>Magnoliopsida</taxon>
        <taxon>eudicotyledons</taxon>
        <taxon>Gunneridae</taxon>
        <taxon>Pentapetalae</taxon>
        <taxon>asterids</taxon>
        <taxon>lamiids</taxon>
        <taxon>Lamiales</taxon>
        <taxon>Orobanchaceae</taxon>
        <taxon>Pedicularideae</taxon>
        <taxon>Castillejinae</taxon>
        <taxon>Castilleja</taxon>
    </lineage>
</organism>
<evidence type="ECO:0000256" key="2">
    <source>
        <dbReference type="ARBA" id="ARBA00023015"/>
    </source>
</evidence>
<dbReference type="Proteomes" id="UP001632038">
    <property type="component" value="Unassembled WGS sequence"/>
</dbReference>
<keyword evidence="1" id="KW-0902">Two-component regulatory system</keyword>
<proteinExistence type="predicted"/>
<dbReference type="GO" id="GO:0000160">
    <property type="term" value="P:phosphorelay signal transduction system"/>
    <property type="evidence" value="ECO:0007669"/>
    <property type="project" value="UniProtKB-KW"/>
</dbReference>
<sequence length="95" mass="11037">MEALKNIWQHVVRKKKHEWKENETQQSGEQKLPEVLDYSSSASEGNWSNPKKRKDEDDEAEERDDASALKKPRVVWSIELHQQFVSAVSLLFNSG</sequence>
<evidence type="ECO:0000256" key="1">
    <source>
        <dbReference type="ARBA" id="ARBA00023012"/>
    </source>
</evidence>
<dbReference type="Gene3D" id="1.10.10.60">
    <property type="entry name" value="Homeodomain-like"/>
    <property type="match status" value="1"/>
</dbReference>
<dbReference type="InterPro" id="IPR045279">
    <property type="entry name" value="ARR-like"/>
</dbReference>
<name>A0ABD3E395_9LAMI</name>
<accession>A0ABD3E395</accession>
<dbReference type="PANTHER" id="PTHR43874:SF67">
    <property type="entry name" value="TWO-COMPONENT RESPONSE REGULATOR ARR2"/>
    <property type="match status" value="1"/>
</dbReference>
<dbReference type="EMBL" id="JAVIJP010000007">
    <property type="protein sequence ID" value="KAL3648586.1"/>
    <property type="molecule type" value="Genomic_DNA"/>
</dbReference>
<keyword evidence="3" id="KW-0804">Transcription</keyword>
<keyword evidence="6" id="KW-1185">Reference proteome</keyword>
<dbReference type="AlphaFoldDB" id="A0ABD3E395"/>
<dbReference type="PANTHER" id="PTHR43874">
    <property type="entry name" value="TWO-COMPONENT RESPONSE REGULATOR"/>
    <property type="match status" value="1"/>
</dbReference>
<evidence type="ECO:0000313" key="5">
    <source>
        <dbReference type="EMBL" id="KAL3648586.1"/>
    </source>
</evidence>
<keyword evidence="2" id="KW-0805">Transcription regulation</keyword>
<protein>
    <submittedName>
        <fullName evidence="5">Uncharacterized protein</fullName>
    </submittedName>
</protein>
<evidence type="ECO:0000313" key="6">
    <source>
        <dbReference type="Proteomes" id="UP001632038"/>
    </source>
</evidence>
<evidence type="ECO:0000256" key="4">
    <source>
        <dbReference type="SAM" id="MobiDB-lite"/>
    </source>
</evidence>
<feature type="region of interest" description="Disordered" evidence="4">
    <location>
        <begin position="15"/>
        <end position="68"/>
    </location>
</feature>
<gene>
    <name evidence="5" type="ORF">CASFOL_004989</name>
</gene>
<feature type="compositionally biased region" description="Polar residues" evidence="4">
    <location>
        <begin position="38"/>
        <end position="49"/>
    </location>
</feature>
<reference evidence="6" key="1">
    <citation type="journal article" date="2024" name="IScience">
        <title>Strigolactones Initiate the Formation of Haustorium-like Structures in Castilleja.</title>
        <authorList>
            <person name="Buerger M."/>
            <person name="Peterson D."/>
            <person name="Chory J."/>
        </authorList>
    </citation>
    <scope>NUCLEOTIDE SEQUENCE [LARGE SCALE GENOMIC DNA]</scope>
</reference>
<comment type="caution">
    <text evidence="5">The sequence shown here is derived from an EMBL/GenBank/DDBJ whole genome shotgun (WGS) entry which is preliminary data.</text>
</comment>